<accession>A0ABV6LIL9</accession>
<dbReference type="Proteomes" id="UP001589836">
    <property type="component" value="Unassembled WGS sequence"/>
</dbReference>
<evidence type="ECO:0000313" key="1">
    <source>
        <dbReference type="EMBL" id="MFC0522234.1"/>
    </source>
</evidence>
<comment type="caution">
    <text evidence="1">The sequence shown here is derived from an EMBL/GenBank/DDBJ whole genome shotgun (WGS) entry which is preliminary data.</text>
</comment>
<name>A0ABV6LIL9_9BACI</name>
<sequence>MKVIYERIISFCISYIGRILDTMRKKGLPMQYHCPHCCTLYTESAMYCARCGHQQLVPIKIEVQKQDDSKKQ</sequence>
<keyword evidence="2" id="KW-1185">Reference proteome</keyword>
<evidence type="ECO:0000313" key="2">
    <source>
        <dbReference type="Proteomes" id="UP001589836"/>
    </source>
</evidence>
<dbReference type="EMBL" id="JBHLTP010000002">
    <property type="protein sequence ID" value="MFC0522234.1"/>
    <property type="molecule type" value="Genomic_DNA"/>
</dbReference>
<evidence type="ECO:0008006" key="3">
    <source>
        <dbReference type="Google" id="ProtNLM"/>
    </source>
</evidence>
<gene>
    <name evidence="1" type="ORF">ACFFGV_01350</name>
</gene>
<organism evidence="1 2">
    <name type="scientific">Pontibacillus salicampi</name>
    <dbReference type="NCBI Taxonomy" id="1449801"/>
    <lineage>
        <taxon>Bacteria</taxon>
        <taxon>Bacillati</taxon>
        <taxon>Bacillota</taxon>
        <taxon>Bacilli</taxon>
        <taxon>Bacillales</taxon>
        <taxon>Bacillaceae</taxon>
        <taxon>Pontibacillus</taxon>
    </lineage>
</organism>
<protein>
    <recommendedName>
        <fullName evidence="3">Zinc ribbon domain-containing protein</fullName>
    </recommendedName>
</protein>
<reference evidence="1 2" key="1">
    <citation type="submission" date="2024-09" db="EMBL/GenBank/DDBJ databases">
        <authorList>
            <person name="Sun Q."/>
            <person name="Mori K."/>
        </authorList>
    </citation>
    <scope>NUCLEOTIDE SEQUENCE [LARGE SCALE GENOMIC DNA]</scope>
    <source>
        <strain evidence="1 2">NCAIM B.02529</strain>
    </source>
</reference>
<proteinExistence type="predicted"/>